<dbReference type="RefSeq" id="WP_142894582.1">
    <property type="nucleotide sequence ID" value="NZ_ML660052.1"/>
</dbReference>
<evidence type="ECO:0000313" key="2">
    <source>
        <dbReference type="EMBL" id="TQV83361.1"/>
    </source>
</evidence>
<keyword evidence="1" id="KW-0732">Signal</keyword>
<keyword evidence="3" id="KW-1185">Reference proteome</keyword>
<name>A0A545U1K9_9PROT</name>
<feature type="chain" id="PRO_5021879500" evidence="1">
    <location>
        <begin position="23"/>
        <end position="62"/>
    </location>
</feature>
<reference evidence="2 3" key="1">
    <citation type="submission" date="2019-06" db="EMBL/GenBank/DDBJ databases">
        <title>Whole genome sequence for Rhodospirillaceae sp. R148.</title>
        <authorList>
            <person name="Wang G."/>
        </authorList>
    </citation>
    <scope>NUCLEOTIDE SEQUENCE [LARGE SCALE GENOMIC DNA]</scope>
    <source>
        <strain evidence="2 3">R148</strain>
    </source>
</reference>
<proteinExistence type="predicted"/>
<sequence>MQFLRNLGFAALLIALVFPYQAALAQSGDTKREITRIAGSIGNAGAIDRVSPPLNENGTCGS</sequence>
<comment type="caution">
    <text evidence="2">The sequence shown here is derived from an EMBL/GenBank/DDBJ whole genome shotgun (WGS) entry which is preliminary data.</text>
</comment>
<dbReference type="AlphaFoldDB" id="A0A545U1K9"/>
<feature type="signal peptide" evidence="1">
    <location>
        <begin position="1"/>
        <end position="22"/>
    </location>
</feature>
<dbReference type="EMBL" id="VHSH01000001">
    <property type="protein sequence ID" value="TQV83361.1"/>
    <property type="molecule type" value="Genomic_DNA"/>
</dbReference>
<organism evidence="2 3">
    <name type="scientific">Denitrobaculum tricleocarpae</name>
    <dbReference type="NCBI Taxonomy" id="2591009"/>
    <lineage>
        <taxon>Bacteria</taxon>
        <taxon>Pseudomonadati</taxon>
        <taxon>Pseudomonadota</taxon>
        <taxon>Alphaproteobacteria</taxon>
        <taxon>Rhodospirillales</taxon>
        <taxon>Rhodospirillaceae</taxon>
        <taxon>Denitrobaculum</taxon>
    </lineage>
</organism>
<dbReference type="Proteomes" id="UP000315252">
    <property type="component" value="Unassembled WGS sequence"/>
</dbReference>
<gene>
    <name evidence="2" type="ORF">FKG95_01815</name>
</gene>
<evidence type="ECO:0000313" key="3">
    <source>
        <dbReference type="Proteomes" id="UP000315252"/>
    </source>
</evidence>
<evidence type="ECO:0000256" key="1">
    <source>
        <dbReference type="SAM" id="SignalP"/>
    </source>
</evidence>
<protein>
    <submittedName>
        <fullName evidence="2">Uncharacterized protein</fullName>
    </submittedName>
</protein>
<accession>A0A545U1K9</accession>